<dbReference type="AlphaFoldDB" id="A0A8T0HCP3"/>
<dbReference type="GO" id="GO:0016020">
    <property type="term" value="C:membrane"/>
    <property type="evidence" value="ECO:0007669"/>
    <property type="project" value="InterPro"/>
</dbReference>
<dbReference type="GO" id="GO:0005737">
    <property type="term" value="C:cytoplasm"/>
    <property type="evidence" value="ECO:0007669"/>
    <property type="project" value="UniProtKB-ARBA"/>
</dbReference>
<dbReference type="SUPFAM" id="SSF64356">
    <property type="entry name" value="SNARE-like"/>
    <property type="match status" value="1"/>
</dbReference>
<evidence type="ECO:0000259" key="12">
    <source>
        <dbReference type="PROSITE" id="PS50892"/>
    </source>
</evidence>
<feature type="domain" description="V-SNARE coiled-coil homology" evidence="12">
    <location>
        <begin position="130"/>
        <end position="186"/>
    </location>
</feature>
<keyword evidence="9" id="KW-0175">Coiled coil</keyword>
<comment type="subcellular location">
    <subcellularLocation>
        <location evidence="8">Endomembrane system</location>
        <topology evidence="8">Single-pass type IV membrane protein</topology>
    </subcellularLocation>
</comment>
<dbReference type="CDD" id="cd15843">
    <property type="entry name" value="R-SNARE"/>
    <property type="match status" value="1"/>
</dbReference>
<evidence type="ECO:0000256" key="3">
    <source>
        <dbReference type="ARBA" id="ARBA00022692"/>
    </source>
</evidence>
<dbReference type="CDD" id="cd14824">
    <property type="entry name" value="Longin"/>
    <property type="match status" value="1"/>
</dbReference>
<dbReference type="InterPro" id="IPR011012">
    <property type="entry name" value="Longin-like_dom_sf"/>
</dbReference>
<dbReference type="FunFam" id="1.20.5.110:FF:000004">
    <property type="entry name" value="Vesicle-associated membrane protein 7"/>
    <property type="match status" value="1"/>
</dbReference>
<evidence type="ECO:0000256" key="5">
    <source>
        <dbReference type="ARBA" id="ARBA00022989"/>
    </source>
</evidence>
<evidence type="ECO:0000256" key="4">
    <source>
        <dbReference type="ARBA" id="ARBA00022927"/>
    </source>
</evidence>
<name>A0A8T0HCP3_CERPU</name>
<keyword evidence="5 10" id="KW-1133">Transmembrane helix</keyword>
<keyword evidence="2" id="KW-0813">Transport</keyword>
<comment type="function">
    <text evidence="7">Involved in the targeting and/or fusion of transport vesicles to their target membrane.</text>
</comment>
<dbReference type="InterPro" id="IPR042855">
    <property type="entry name" value="V_SNARE_CC"/>
</dbReference>
<dbReference type="PANTHER" id="PTHR21136:SF168">
    <property type="entry name" value="VESICLE-ASSOCIATED MEMBRANE PROTEIN 9"/>
    <property type="match status" value="1"/>
</dbReference>
<keyword evidence="4" id="KW-0653">Protein transport</keyword>
<keyword evidence="14" id="KW-1185">Reference proteome</keyword>
<dbReference type="InterPro" id="IPR010908">
    <property type="entry name" value="Longin_dom"/>
</dbReference>
<keyword evidence="3 10" id="KW-0812">Transmembrane</keyword>
<evidence type="ECO:0000313" key="14">
    <source>
        <dbReference type="Proteomes" id="UP000822688"/>
    </source>
</evidence>
<comment type="similarity">
    <text evidence="1">Belongs to the synaptobrevin family.</text>
</comment>
<sequence>MGDQTLIYSFVARGTTVLAEYTAYTGNFSTIAGQCLEKLPPANSKHTYVCDHHTFNFLVEDGYTYLVVADEEFGRQIPFAFLERVRDDFSHRYQGGRADRAVTHSLNDEFAPRLKEHMMFVTSHPDEITKMSRIKSQVAEVKGVMMENIEKVLDRNEKIDLLVGKSNDLEGNAVRFQKQGNQIRRRNCCANFKLKMLVLVLIIIVAFIIYLSVCRGFVCHSPGVPGVTPVGVPPAE</sequence>
<comment type="caution">
    <text evidence="13">The sequence shown here is derived from an EMBL/GenBank/DDBJ whole genome shotgun (WGS) entry which is preliminary data.</text>
</comment>
<protein>
    <submittedName>
        <fullName evidence="13">Uncharacterized protein</fullName>
    </submittedName>
</protein>
<evidence type="ECO:0000313" key="13">
    <source>
        <dbReference type="EMBL" id="KAG0569263.1"/>
    </source>
</evidence>
<dbReference type="PROSITE" id="PS50892">
    <property type="entry name" value="V_SNARE"/>
    <property type="match status" value="1"/>
</dbReference>
<dbReference type="Gene3D" id="3.30.450.50">
    <property type="entry name" value="Longin domain"/>
    <property type="match status" value="1"/>
</dbReference>
<evidence type="ECO:0000256" key="1">
    <source>
        <dbReference type="ARBA" id="ARBA00008025"/>
    </source>
</evidence>
<evidence type="ECO:0000256" key="6">
    <source>
        <dbReference type="ARBA" id="ARBA00023136"/>
    </source>
</evidence>
<dbReference type="PROSITE" id="PS50859">
    <property type="entry name" value="LONGIN"/>
    <property type="match status" value="1"/>
</dbReference>
<evidence type="ECO:0000259" key="11">
    <source>
        <dbReference type="PROSITE" id="PS50859"/>
    </source>
</evidence>
<evidence type="ECO:0000256" key="8">
    <source>
        <dbReference type="ARBA" id="ARBA00046280"/>
    </source>
</evidence>
<dbReference type="GO" id="GO:0012505">
    <property type="term" value="C:endomembrane system"/>
    <property type="evidence" value="ECO:0007669"/>
    <property type="project" value="UniProtKB-SubCell"/>
</dbReference>
<evidence type="ECO:0000256" key="7">
    <source>
        <dbReference type="ARBA" id="ARBA00037493"/>
    </source>
</evidence>
<dbReference type="EMBL" id="CM026427">
    <property type="protein sequence ID" value="KAG0569263.1"/>
    <property type="molecule type" value="Genomic_DNA"/>
</dbReference>
<feature type="transmembrane region" description="Helical" evidence="10">
    <location>
        <begin position="194"/>
        <end position="213"/>
    </location>
</feature>
<gene>
    <name evidence="13" type="ORF">KC19_6G078200</name>
</gene>
<dbReference type="SMART" id="SM01270">
    <property type="entry name" value="Longin"/>
    <property type="match status" value="1"/>
</dbReference>
<dbReference type="GO" id="GO:0015031">
    <property type="term" value="P:protein transport"/>
    <property type="evidence" value="ECO:0007669"/>
    <property type="project" value="UniProtKB-KW"/>
</dbReference>
<evidence type="ECO:0000256" key="10">
    <source>
        <dbReference type="SAM" id="Phobius"/>
    </source>
</evidence>
<dbReference type="PRINTS" id="PR00219">
    <property type="entry name" value="SYNAPTOBREVN"/>
</dbReference>
<reference evidence="13 14" key="1">
    <citation type="submission" date="2020-06" db="EMBL/GenBank/DDBJ databases">
        <title>WGS assembly of Ceratodon purpureus strain R40.</title>
        <authorList>
            <person name="Carey S.B."/>
            <person name="Jenkins J."/>
            <person name="Shu S."/>
            <person name="Lovell J.T."/>
            <person name="Sreedasyam A."/>
            <person name="Maumus F."/>
            <person name="Tiley G.P."/>
            <person name="Fernandez-Pozo N."/>
            <person name="Barry K."/>
            <person name="Chen C."/>
            <person name="Wang M."/>
            <person name="Lipzen A."/>
            <person name="Daum C."/>
            <person name="Saski C.A."/>
            <person name="Payton A.C."/>
            <person name="Mcbreen J.C."/>
            <person name="Conrad R.E."/>
            <person name="Kollar L.M."/>
            <person name="Olsson S."/>
            <person name="Huttunen S."/>
            <person name="Landis J.B."/>
            <person name="Wickett N.J."/>
            <person name="Johnson M.G."/>
            <person name="Rensing S.A."/>
            <person name="Grimwood J."/>
            <person name="Schmutz J."/>
            <person name="Mcdaniel S.F."/>
        </authorList>
    </citation>
    <scope>NUCLEOTIDE SEQUENCE [LARGE SCALE GENOMIC DNA]</scope>
    <source>
        <strain evidence="13 14">R40</strain>
    </source>
</reference>
<dbReference type="Gene3D" id="1.20.5.110">
    <property type="match status" value="1"/>
</dbReference>
<feature type="domain" description="Longin" evidence="11">
    <location>
        <begin position="10"/>
        <end position="114"/>
    </location>
</feature>
<keyword evidence="6 10" id="KW-0472">Membrane</keyword>
<dbReference type="InterPro" id="IPR001388">
    <property type="entry name" value="Synaptobrevin-like"/>
</dbReference>
<dbReference type="FunFam" id="3.30.450.50:FF:000014">
    <property type="entry name" value="vesicle-associated membrane protein 727"/>
    <property type="match status" value="1"/>
</dbReference>
<dbReference type="Proteomes" id="UP000822688">
    <property type="component" value="Chromosome 6"/>
</dbReference>
<accession>A0A8T0HCP3</accession>
<dbReference type="SUPFAM" id="SSF58038">
    <property type="entry name" value="SNARE fusion complex"/>
    <property type="match status" value="1"/>
</dbReference>
<dbReference type="InterPro" id="IPR051097">
    <property type="entry name" value="Synaptobrevin-like_transport"/>
</dbReference>
<dbReference type="Pfam" id="PF13774">
    <property type="entry name" value="Longin"/>
    <property type="match status" value="1"/>
</dbReference>
<dbReference type="Pfam" id="PF00957">
    <property type="entry name" value="Synaptobrevin"/>
    <property type="match status" value="1"/>
</dbReference>
<proteinExistence type="inferred from homology"/>
<dbReference type="GO" id="GO:0016192">
    <property type="term" value="P:vesicle-mediated transport"/>
    <property type="evidence" value="ECO:0007669"/>
    <property type="project" value="InterPro"/>
</dbReference>
<evidence type="ECO:0000256" key="2">
    <source>
        <dbReference type="ARBA" id="ARBA00022448"/>
    </source>
</evidence>
<evidence type="ECO:0000256" key="9">
    <source>
        <dbReference type="PROSITE-ProRule" id="PRU00290"/>
    </source>
</evidence>
<organism evidence="13 14">
    <name type="scientific">Ceratodon purpureus</name>
    <name type="common">Fire moss</name>
    <name type="synonym">Dicranum purpureum</name>
    <dbReference type="NCBI Taxonomy" id="3225"/>
    <lineage>
        <taxon>Eukaryota</taxon>
        <taxon>Viridiplantae</taxon>
        <taxon>Streptophyta</taxon>
        <taxon>Embryophyta</taxon>
        <taxon>Bryophyta</taxon>
        <taxon>Bryophytina</taxon>
        <taxon>Bryopsida</taxon>
        <taxon>Dicranidae</taxon>
        <taxon>Pseudoditrichales</taxon>
        <taxon>Ditrichaceae</taxon>
        <taxon>Ceratodon</taxon>
    </lineage>
</organism>
<dbReference type="PANTHER" id="PTHR21136">
    <property type="entry name" value="SNARE PROTEINS"/>
    <property type="match status" value="1"/>
</dbReference>